<dbReference type="Pfam" id="PF06725">
    <property type="entry name" value="3D"/>
    <property type="match status" value="1"/>
</dbReference>
<feature type="domain" description="3D" evidence="2">
    <location>
        <begin position="124"/>
        <end position="185"/>
    </location>
</feature>
<comment type="caution">
    <text evidence="3">The sequence shown here is derived from an EMBL/GenBank/DDBJ whole genome shotgun (WGS) entry which is preliminary data.</text>
</comment>
<dbReference type="InterPro" id="IPR010611">
    <property type="entry name" value="3D_dom"/>
</dbReference>
<dbReference type="InterPro" id="IPR036908">
    <property type="entry name" value="RlpA-like_sf"/>
</dbReference>
<dbReference type="RefSeq" id="WP_204695976.1">
    <property type="nucleotide sequence ID" value="NZ_JAFBEC010000002.1"/>
</dbReference>
<dbReference type="SUPFAM" id="SSF50685">
    <property type="entry name" value="Barwin-like endoglucanases"/>
    <property type="match status" value="1"/>
</dbReference>
<protein>
    <submittedName>
        <fullName evidence="3">3D (Asp-Asp-Asp) domain-containing protein</fullName>
    </submittedName>
</protein>
<proteinExistence type="predicted"/>
<dbReference type="InterPro" id="IPR051933">
    <property type="entry name" value="Resuscitation_pf_RpfB"/>
</dbReference>
<sequence length="213" mass="23431">MHLTTTVLRRTLLALLVSAALYVTYNQLTGLTHNDWYESNTLDTQIHEQVIQEASSEGLLIKENASVREAVAQIEEFANFDAFPTRRVMATGYTAGMESTGKEPGHPAYGLTYSGVPVSRDVYSTIAADPDVFPIGTVLFIPGYGYGVVADTGSAIQGEIIDLYYDTVEDVFAEWGKKEVDVYIIQEGNGQLSEDEFRAFQENRAVDGFTPPV</sequence>
<reference evidence="3 4" key="1">
    <citation type="submission" date="2021-01" db="EMBL/GenBank/DDBJ databases">
        <title>Genomic Encyclopedia of Type Strains, Phase IV (KMG-IV): sequencing the most valuable type-strain genomes for metagenomic binning, comparative biology and taxonomic classification.</title>
        <authorList>
            <person name="Goeker M."/>
        </authorList>
    </citation>
    <scope>NUCLEOTIDE SEQUENCE [LARGE SCALE GENOMIC DNA]</scope>
    <source>
        <strain evidence="3 4">DSM 25540</strain>
    </source>
</reference>
<keyword evidence="4" id="KW-1185">Reference proteome</keyword>
<evidence type="ECO:0000256" key="1">
    <source>
        <dbReference type="ARBA" id="ARBA00022729"/>
    </source>
</evidence>
<dbReference type="Proteomes" id="UP000741863">
    <property type="component" value="Unassembled WGS sequence"/>
</dbReference>
<evidence type="ECO:0000259" key="2">
    <source>
        <dbReference type="Pfam" id="PF06725"/>
    </source>
</evidence>
<dbReference type="EMBL" id="JAFBEC010000002">
    <property type="protein sequence ID" value="MBM7631968.1"/>
    <property type="molecule type" value="Genomic_DNA"/>
</dbReference>
<evidence type="ECO:0000313" key="4">
    <source>
        <dbReference type="Proteomes" id="UP000741863"/>
    </source>
</evidence>
<gene>
    <name evidence="3" type="ORF">JOD17_001060</name>
</gene>
<dbReference type="CDD" id="cd22786">
    <property type="entry name" value="DPBB_YuiC-like"/>
    <property type="match status" value="1"/>
</dbReference>
<keyword evidence="1" id="KW-0732">Signal</keyword>
<dbReference type="PANTHER" id="PTHR39160">
    <property type="entry name" value="CELL WALL-BINDING PROTEIN YOCH"/>
    <property type="match status" value="1"/>
</dbReference>
<dbReference type="Gene3D" id="2.40.40.10">
    <property type="entry name" value="RlpA-like domain"/>
    <property type="match status" value="1"/>
</dbReference>
<accession>A0ABS2P984</accession>
<name>A0ABS2P984_9BACL</name>
<organism evidence="3 4">
    <name type="scientific">Geomicrobium sediminis</name>
    <dbReference type="NCBI Taxonomy" id="1347788"/>
    <lineage>
        <taxon>Bacteria</taxon>
        <taxon>Bacillati</taxon>
        <taxon>Bacillota</taxon>
        <taxon>Bacilli</taxon>
        <taxon>Bacillales</taxon>
        <taxon>Geomicrobium</taxon>
    </lineage>
</organism>
<dbReference type="PANTHER" id="PTHR39160:SF4">
    <property type="entry name" value="RESUSCITATION-PROMOTING FACTOR RPFB"/>
    <property type="match status" value="1"/>
</dbReference>
<evidence type="ECO:0000313" key="3">
    <source>
        <dbReference type="EMBL" id="MBM7631968.1"/>
    </source>
</evidence>